<dbReference type="InterPro" id="IPR025051">
    <property type="entry name" value="DUF3990"/>
</dbReference>
<evidence type="ECO:0000313" key="2">
    <source>
        <dbReference type="EMBL" id="VNP76089.1"/>
    </source>
</evidence>
<evidence type="ECO:0000256" key="1">
    <source>
        <dbReference type="SAM" id="MobiDB-lite"/>
    </source>
</evidence>
<sequence>MKRITANQYQTSERYYKLPKILFEDEKYMDMKLEVKVAYSILKDRLELSLSRGWIDEEGAVYLVFSNSKLMKLLGCSKSKLLSIKKTLKEYDLIDEVQQSSSEKGRLANKIYLGELSSTPVGISNRPSVKKRLGQSQKQTGSVLNSAPSETEESETKYSETKYSETDSLFIEDEEDRNTQPILKRKVEKVTKYDRDYIWGLVQDQFRREGFSETASEIAMTDFERIYQYALDNVRFVRRAEVLAEFVVQNRENPDELQHYFDFIYGVQTDDNPTQALARFRQNEITKEEMLAEFRKPYSFKQLSIHNQSFCDIMKIEKVYQSKTGEELQKWQ</sequence>
<feature type="compositionally biased region" description="Polar residues" evidence="1">
    <location>
        <begin position="134"/>
        <end position="148"/>
    </location>
</feature>
<gene>
    <name evidence="2" type="primary">repA</name>
    <name evidence="2" type="ORF">SAMEA3381411_02312</name>
</gene>
<proteinExistence type="predicted"/>
<dbReference type="InterPro" id="IPR010724">
    <property type="entry name" value="RepA_N"/>
</dbReference>
<name>A0A4L7JYA4_STREE</name>
<feature type="compositionally biased region" description="Basic and acidic residues" evidence="1">
    <location>
        <begin position="154"/>
        <end position="164"/>
    </location>
</feature>
<dbReference type="EMBL" id="CAATGQ010000026">
    <property type="protein sequence ID" value="VNP76089.1"/>
    <property type="molecule type" value="Genomic_DNA"/>
</dbReference>
<accession>A0A4L7JYA4</accession>
<protein>
    <submittedName>
        <fullName evidence="2">Replication initiator protein A</fullName>
    </submittedName>
</protein>
<dbReference type="Pfam" id="PF13151">
    <property type="entry name" value="DUF3990"/>
    <property type="match status" value="1"/>
</dbReference>
<feature type="region of interest" description="Disordered" evidence="1">
    <location>
        <begin position="123"/>
        <end position="164"/>
    </location>
</feature>
<dbReference type="Pfam" id="PF06970">
    <property type="entry name" value="RepA_N"/>
    <property type="match status" value="1"/>
</dbReference>
<organism evidence="2">
    <name type="scientific">Streptococcus pneumoniae</name>
    <dbReference type="NCBI Taxonomy" id="1313"/>
    <lineage>
        <taxon>Bacteria</taxon>
        <taxon>Bacillati</taxon>
        <taxon>Bacillota</taxon>
        <taxon>Bacilli</taxon>
        <taxon>Lactobacillales</taxon>
        <taxon>Streptococcaceae</taxon>
        <taxon>Streptococcus</taxon>
    </lineage>
</organism>
<dbReference type="RefSeq" id="WP_130883152.1">
    <property type="nucleotide sequence ID" value="NZ_JAQGDM010000021.1"/>
</dbReference>
<reference evidence="2" key="1">
    <citation type="submission" date="2019-04" db="EMBL/GenBank/DDBJ databases">
        <authorList>
            <consortium name="Pathogen Informatics"/>
        </authorList>
    </citation>
    <scope>NUCLEOTIDE SEQUENCE</scope>
    <source>
        <strain evidence="2">GPSC53</strain>
    </source>
</reference>
<dbReference type="AlphaFoldDB" id="A0A4L7JYA4"/>